<keyword evidence="2" id="KW-1185">Reference proteome</keyword>
<protein>
    <submittedName>
        <fullName evidence="1">Uncharacterized protein</fullName>
    </submittedName>
</protein>
<evidence type="ECO:0000313" key="1">
    <source>
        <dbReference type="EMBL" id="MBK3497164.1"/>
    </source>
</evidence>
<evidence type="ECO:0000313" key="2">
    <source>
        <dbReference type="Proteomes" id="UP000618943"/>
    </source>
</evidence>
<name>A0ABS1HCN1_9BACL</name>
<dbReference type="EMBL" id="JAEOAH010000051">
    <property type="protein sequence ID" value="MBK3497164.1"/>
    <property type="molecule type" value="Genomic_DNA"/>
</dbReference>
<dbReference type="SUPFAM" id="SSF56784">
    <property type="entry name" value="HAD-like"/>
    <property type="match status" value="1"/>
</dbReference>
<dbReference type="InterPro" id="IPR023214">
    <property type="entry name" value="HAD_sf"/>
</dbReference>
<sequence length="70" mass="7782">MDKTEHKHSSIMSDGKSKLVKDIVLNTNDYVVGDHVSDIKGAKDNRLFAIGCQCDFAQPSELEQADFVIK</sequence>
<reference evidence="1 2" key="1">
    <citation type="submission" date="2020-12" db="EMBL/GenBank/DDBJ databases">
        <title>YIM B01967 draft genome.</title>
        <authorList>
            <person name="Yan X."/>
        </authorList>
    </citation>
    <scope>NUCLEOTIDE SEQUENCE [LARGE SCALE GENOMIC DNA]</scope>
    <source>
        <strain evidence="1 2">YIM B01967</strain>
    </source>
</reference>
<gene>
    <name evidence="1" type="ORF">JFL43_20485</name>
</gene>
<accession>A0ABS1HCN1</accession>
<comment type="caution">
    <text evidence="1">The sequence shown here is derived from an EMBL/GenBank/DDBJ whole genome shotgun (WGS) entry which is preliminary data.</text>
</comment>
<dbReference type="Proteomes" id="UP000618943">
    <property type="component" value="Unassembled WGS sequence"/>
</dbReference>
<organism evidence="1 2">
    <name type="scientific">Viridibacillus soli</name>
    <dbReference type="NCBI Taxonomy" id="2798301"/>
    <lineage>
        <taxon>Bacteria</taxon>
        <taxon>Bacillati</taxon>
        <taxon>Bacillota</taxon>
        <taxon>Bacilli</taxon>
        <taxon>Bacillales</taxon>
        <taxon>Caryophanaceae</taxon>
        <taxon>Viridibacillus</taxon>
    </lineage>
</organism>
<proteinExistence type="predicted"/>
<dbReference type="Gene3D" id="3.40.50.1000">
    <property type="entry name" value="HAD superfamily/HAD-like"/>
    <property type="match status" value="1"/>
</dbReference>
<dbReference type="InterPro" id="IPR036412">
    <property type="entry name" value="HAD-like_sf"/>
</dbReference>
<dbReference type="RefSeq" id="WP_200750466.1">
    <property type="nucleotide sequence ID" value="NZ_JAEOAH010000051.1"/>
</dbReference>